<feature type="domain" description="Response regulatory" evidence="3">
    <location>
        <begin position="4"/>
        <end position="117"/>
    </location>
</feature>
<evidence type="ECO:0000256" key="1">
    <source>
        <dbReference type="PROSITE-ProRule" id="PRU00169"/>
    </source>
</evidence>
<protein>
    <submittedName>
        <fullName evidence="4">Response regulator transcription factor</fullName>
    </submittedName>
</protein>
<dbReference type="Pfam" id="PF00196">
    <property type="entry name" value="GerE"/>
    <property type="match status" value="1"/>
</dbReference>
<dbReference type="PANTHER" id="PTHR45566:SF2">
    <property type="entry name" value="NARL SUBFAMILY"/>
    <property type="match status" value="1"/>
</dbReference>
<organism evidence="4 5">
    <name type="scientific">Erythrobacter ani</name>
    <dbReference type="NCBI Taxonomy" id="2827235"/>
    <lineage>
        <taxon>Bacteria</taxon>
        <taxon>Pseudomonadati</taxon>
        <taxon>Pseudomonadota</taxon>
        <taxon>Alphaproteobacteria</taxon>
        <taxon>Sphingomonadales</taxon>
        <taxon>Erythrobacteraceae</taxon>
        <taxon>Erythrobacter/Porphyrobacter group</taxon>
        <taxon>Erythrobacter</taxon>
    </lineage>
</organism>
<dbReference type="EMBL" id="JAGSPB010000002">
    <property type="protein sequence ID" value="MBV7266315.1"/>
    <property type="molecule type" value="Genomic_DNA"/>
</dbReference>
<reference evidence="4 5" key="1">
    <citation type="submission" date="2021-04" db="EMBL/GenBank/DDBJ databases">
        <authorList>
            <person name="Pira H."/>
            <person name="Risdian C."/>
            <person name="Wink J."/>
        </authorList>
    </citation>
    <scope>NUCLEOTIDE SEQUENCE [LARGE SCALE GENOMIC DNA]</scope>
    <source>
        <strain evidence="4 5">WH131</strain>
    </source>
</reference>
<dbReference type="PROSITE" id="PS50110">
    <property type="entry name" value="RESPONSE_REGULATORY"/>
    <property type="match status" value="1"/>
</dbReference>
<dbReference type="Proteomes" id="UP000699975">
    <property type="component" value="Unassembled WGS sequence"/>
</dbReference>
<gene>
    <name evidence="4" type="ORF">KCG45_09000</name>
</gene>
<comment type="caution">
    <text evidence="1">Lacks conserved residue(s) required for the propagation of feature annotation.</text>
</comment>
<dbReference type="PANTHER" id="PTHR45566">
    <property type="entry name" value="HTH-TYPE TRANSCRIPTIONAL REGULATOR YHJB-RELATED"/>
    <property type="match status" value="1"/>
</dbReference>
<dbReference type="InterPro" id="IPR001789">
    <property type="entry name" value="Sig_transdc_resp-reg_receiver"/>
</dbReference>
<accession>A0ABS6SMP7</accession>
<dbReference type="PROSITE" id="PS00622">
    <property type="entry name" value="HTH_LUXR_1"/>
    <property type="match status" value="1"/>
</dbReference>
<name>A0ABS6SMP7_9SPHN</name>
<feature type="domain" description="HTH luxR-type" evidence="2">
    <location>
        <begin position="147"/>
        <end position="212"/>
    </location>
</feature>
<keyword evidence="5" id="KW-1185">Reference proteome</keyword>
<proteinExistence type="predicted"/>
<dbReference type="InterPro" id="IPR000792">
    <property type="entry name" value="Tscrpt_reg_LuxR_C"/>
</dbReference>
<evidence type="ECO:0000313" key="5">
    <source>
        <dbReference type="Proteomes" id="UP000699975"/>
    </source>
</evidence>
<dbReference type="SMART" id="SM00421">
    <property type="entry name" value="HTH_LUXR"/>
    <property type="match status" value="1"/>
</dbReference>
<dbReference type="PROSITE" id="PS50043">
    <property type="entry name" value="HTH_LUXR_2"/>
    <property type="match status" value="1"/>
</dbReference>
<sequence>MTSDLCLISSNDISREGLQQILSSDGFNVVIASTRAERIAKADLDDDIAVVVDLPDMDAQKDAIEEIYSAYPNARIAVLVDEFDMTCLVECLEAGVAGYIVKSMNSQPLITALHLVSLGQKFLPSELADVLSKHSFDKALPHGDFETELADAKLSARERDVLCCLMDGYSNKVIARELDVCEATVKVHVKAILRKLDVGNRTQAAMWASTRGFSNFHQLPAGNNAAPVHA</sequence>
<evidence type="ECO:0000313" key="4">
    <source>
        <dbReference type="EMBL" id="MBV7266315.1"/>
    </source>
</evidence>
<dbReference type="CDD" id="cd06170">
    <property type="entry name" value="LuxR_C_like"/>
    <property type="match status" value="1"/>
</dbReference>
<dbReference type="InterPro" id="IPR051015">
    <property type="entry name" value="EvgA-like"/>
</dbReference>
<dbReference type="RefSeq" id="WP_218316931.1">
    <property type="nucleotide sequence ID" value="NZ_JAGSPB010000002.1"/>
</dbReference>
<evidence type="ECO:0000259" key="3">
    <source>
        <dbReference type="PROSITE" id="PS50110"/>
    </source>
</evidence>
<comment type="caution">
    <text evidence="4">The sequence shown here is derived from an EMBL/GenBank/DDBJ whole genome shotgun (WGS) entry which is preliminary data.</text>
</comment>
<evidence type="ECO:0000259" key="2">
    <source>
        <dbReference type="PROSITE" id="PS50043"/>
    </source>
</evidence>